<sequence>MYFRRINFIAVVLLGAAVCECKYAYVKWTDKPVITVIDNYSEIPPVNVARATYTNDINGTGWAYLELHTSPDSCDEKQAYAAGFLEGFLTRDLIWMHWENMLKGYCYGKADVCGLIEQYVDINQNYMKQMIEDNFNDPYWYQLKLFNIQLEGLSAGYNQATAHAYQWLTIRDILWINMLGDLDDLAFALSMPKETPEGLLFGDHCSGLVKLLPDLSELFTSQVTWNSYQSMLRFQKMYMLNYRITPNVDVLIPGRKMSFTSYPAFVQSTDDWYITSAGLVAAETTIGNSNRSLFENVRPDGQILEFMRAMVATRLSRSGEEWVDLFARHNSGTYNNQWYIVDYKKFKARRGYEAGRVEPGLLWVLEQLPGYTEAADLTEHLKATTYFPSYNIAFFPRVFNLSGGNERVATFGDWFGYHTNPRAKMFHLLQPAAVSPRATLLVMRYNDYTRDPLARCAACRPPYSACNAISARNDLNPANGTYPFRALGHRSHGSTDAKVTDSELSRSFRFLGVAGPTHNISRGIPPFQWSKFDLEPQISHEGHPDLWVFPPLIHHWEWG</sequence>
<keyword evidence="3 7" id="KW-0378">Hydrolase</keyword>
<dbReference type="InterPro" id="IPR007000">
    <property type="entry name" value="PLipase_B-like"/>
</dbReference>
<feature type="chain" id="PRO_5023155493" description="Phospholipase B-like" evidence="7">
    <location>
        <begin position="22"/>
        <end position="559"/>
    </location>
</feature>
<dbReference type="EC" id="3.1.1.-" evidence="7"/>
<dbReference type="Gene3D" id="3.60.60.30">
    <property type="match status" value="1"/>
</dbReference>
<dbReference type="GO" id="GO:0009395">
    <property type="term" value="P:phospholipid catabolic process"/>
    <property type="evidence" value="ECO:0007669"/>
    <property type="project" value="TreeGrafter"/>
</dbReference>
<evidence type="ECO:0000313" key="8">
    <source>
        <dbReference type="EMBL" id="VVD01463.1"/>
    </source>
</evidence>
<keyword evidence="6" id="KW-0325">Glycoprotein</keyword>
<keyword evidence="9" id="KW-1185">Reference proteome</keyword>
<evidence type="ECO:0000256" key="5">
    <source>
        <dbReference type="ARBA" id="ARBA00023098"/>
    </source>
</evidence>
<dbReference type="PANTHER" id="PTHR12370:SF3">
    <property type="entry name" value="PHOSPHOLIPASE B-LIKE 2-RELATED"/>
    <property type="match status" value="1"/>
</dbReference>
<dbReference type="AlphaFoldDB" id="A0A5E4QUT8"/>
<accession>A0A5E4QUT8</accession>
<comment type="similarity">
    <text evidence="1 7">Belongs to the phospholipase B-like family.</text>
</comment>
<organism evidence="8 9">
    <name type="scientific">Leptidea sinapis</name>
    <dbReference type="NCBI Taxonomy" id="189913"/>
    <lineage>
        <taxon>Eukaryota</taxon>
        <taxon>Metazoa</taxon>
        <taxon>Ecdysozoa</taxon>
        <taxon>Arthropoda</taxon>
        <taxon>Hexapoda</taxon>
        <taxon>Insecta</taxon>
        <taxon>Pterygota</taxon>
        <taxon>Neoptera</taxon>
        <taxon>Endopterygota</taxon>
        <taxon>Lepidoptera</taxon>
        <taxon>Glossata</taxon>
        <taxon>Ditrysia</taxon>
        <taxon>Papilionoidea</taxon>
        <taxon>Pieridae</taxon>
        <taxon>Dismorphiinae</taxon>
        <taxon>Leptidea</taxon>
    </lineage>
</organism>
<evidence type="ECO:0000256" key="7">
    <source>
        <dbReference type="RuleBase" id="RU364138"/>
    </source>
</evidence>
<name>A0A5E4QUT8_9NEOP</name>
<keyword evidence="5 7" id="KW-0443">Lipid metabolism</keyword>
<protein>
    <recommendedName>
        <fullName evidence="7">Phospholipase B-like</fullName>
        <ecNumber evidence="7">3.1.1.-</ecNumber>
    </recommendedName>
</protein>
<evidence type="ECO:0000256" key="1">
    <source>
        <dbReference type="ARBA" id="ARBA00007835"/>
    </source>
</evidence>
<dbReference type="EMBL" id="FZQP02005366">
    <property type="protein sequence ID" value="VVD01463.1"/>
    <property type="molecule type" value="Genomic_DNA"/>
</dbReference>
<proteinExistence type="inferred from homology"/>
<dbReference type="GO" id="GO:0004620">
    <property type="term" value="F:phospholipase activity"/>
    <property type="evidence" value="ECO:0007669"/>
    <property type="project" value="InterPro"/>
</dbReference>
<evidence type="ECO:0000256" key="3">
    <source>
        <dbReference type="ARBA" id="ARBA00022801"/>
    </source>
</evidence>
<evidence type="ECO:0000256" key="2">
    <source>
        <dbReference type="ARBA" id="ARBA00022729"/>
    </source>
</evidence>
<dbReference type="Proteomes" id="UP000324832">
    <property type="component" value="Unassembled WGS sequence"/>
</dbReference>
<gene>
    <name evidence="8" type="ORF">LSINAPIS_LOCUS11882</name>
</gene>
<feature type="signal peptide" evidence="7">
    <location>
        <begin position="1"/>
        <end position="21"/>
    </location>
</feature>
<keyword evidence="2 7" id="KW-0732">Signal</keyword>
<dbReference type="PANTHER" id="PTHR12370">
    <property type="entry name" value="PHOSPHOLIPASE B-RELATED"/>
    <property type="match status" value="1"/>
</dbReference>
<reference evidence="8 9" key="1">
    <citation type="submission" date="2017-07" db="EMBL/GenBank/DDBJ databases">
        <authorList>
            <person name="Talla V."/>
            <person name="Backstrom N."/>
        </authorList>
    </citation>
    <scope>NUCLEOTIDE SEQUENCE [LARGE SCALE GENOMIC DNA]</scope>
</reference>
<evidence type="ECO:0000256" key="6">
    <source>
        <dbReference type="ARBA" id="ARBA00023180"/>
    </source>
</evidence>
<comment type="function">
    <text evidence="7">Putative phospholipase.</text>
</comment>
<dbReference type="GO" id="GO:0005576">
    <property type="term" value="C:extracellular region"/>
    <property type="evidence" value="ECO:0007669"/>
    <property type="project" value="TreeGrafter"/>
</dbReference>
<evidence type="ECO:0000256" key="4">
    <source>
        <dbReference type="ARBA" id="ARBA00022963"/>
    </source>
</evidence>
<evidence type="ECO:0000313" key="9">
    <source>
        <dbReference type="Proteomes" id="UP000324832"/>
    </source>
</evidence>
<dbReference type="Pfam" id="PF04916">
    <property type="entry name" value="Phospholip_B"/>
    <property type="match status" value="1"/>
</dbReference>
<keyword evidence="4 7" id="KW-0442">Lipid degradation</keyword>